<feature type="transmembrane region" description="Helical" evidence="1">
    <location>
        <begin position="31"/>
        <end position="50"/>
    </location>
</feature>
<dbReference type="EMBL" id="BSPW01000019">
    <property type="protein sequence ID" value="GLT17070.1"/>
    <property type="molecule type" value="Genomic_DNA"/>
</dbReference>
<evidence type="ECO:0000256" key="1">
    <source>
        <dbReference type="SAM" id="Phobius"/>
    </source>
</evidence>
<keyword evidence="3" id="KW-1185">Reference proteome</keyword>
<comment type="caution">
    <text evidence="2">The sequence shown here is derived from an EMBL/GenBank/DDBJ whole genome shotgun (WGS) entry which is preliminary data.</text>
</comment>
<feature type="transmembrane region" description="Helical" evidence="1">
    <location>
        <begin position="5"/>
        <end position="25"/>
    </location>
</feature>
<evidence type="ECO:0000313" key="2">
    <source>
        <dbReference type="EMBL" id="GLT17070.1"/>
    </source>
</evidence>
<keyword evidence="1" id="KW-0472">Membrane</keyword>
<keyword evidence="1" id="KW-0812">Transmembrane</keyword>
<organism evidence="2 3">
    <name type="scientific">Vibrio zhanjiangensis</name>
    <dbReference type="NCBI Taxonomy" id="1046128"/>
    <lineage>
        <taxon>Bacteria</taxon>
        <taxon>Pseudomonadati</taxon>
        <taxon>Pseudomonadota</taxon>
        <taxon>Gammaproteobacteria</taxon>
        <taxon>Vibrionales</taxon>
        <taxon>Vibrionaceae</taxon>
        <taxon>Vibrio</taxon>
    </lineage>
</organism>
<reference evidence="3" key="1">
    <citation type="journal article" date="2019" name="Int. J. Syst. Evol. Microbiol.">
        <title>The Global Catalogue of Microorganisms (GCM) 10K type strain sequencing project: providing services to taxonomists for standard genome sequencing and annotation.</title>
        <authorList>
            <consortium name="The Broad Institute Genomics Platform"/>
            <consortium name="The Broad Institute Genome Sequencing Center for Infectious Disease"/>
            <person name="Wu L."/>
            <person name="Ma J."/>
        </authorList>
    </citation>
    <scope>NUCLEOTIDE SEQUENCE [LARGE SCALE GENOMIC DNA]</scope>
    <source>
        <strain evidence="3">NBRC 108723</strain>
    </source>
</reference>
<accession>A0ABQ6EWV3</accession>
<name>A0ABQ6EWV3_9VIBR</name>
<protein>
    <submittedName>
        <fullName evidence="2">Uncharacterized protein</fullName>
    </submittedName>
</protein>
<proteinExistence type="predicted"/>
<gene>
    <name evidence="2" type="ORF">GCM10007938_08470</name>
</gene>
<sequence length="54" mass="6047">MKRLIYWVGVSYTLGVAATVTFSGIETKQWLYALAFPVVVTALFIARPSLVRKN</sequence>
<dbReference type="Proteomes" id="UP001157138">
    <property type="component" value="Unassembled WGS sequence"/>
</dbReference>
<keyword evidence="1" id="KW-1133">Transmembrane helix</keyword>
<evidence type="ECO:0000313" key="3">
    <source>
        <dbReference type="Proteomes" id="UP001157138"/>
    </source>
</evidence>